<dbReference type="Gene3D" id="3.90.1680.10">
    <property type="entry name" value="SOS response associated peptidase-like"/>
    <property type="match status" value="1"/>
</dbReference>
<evidence type="ECO:0000256" key="7">
    <source>
        <dbReference type="ARBA" id="ARBA00023239"/>
    </source>
</evidence>
<dbReference type="GO" id="GO:0006508">
    <property type="term" value="P:proteolysis"/>
    <property type="evidence" value="ECO:0007669"/>
    <property type="project" value="UniProtKB-KW"/>
</dbReference>
<keyword evidence="10" id="KW-1185">Reference proteome</keyword>
<dbReference type="InterPro" id="IPR036590">
    <property type="entry name" value="SRAP-like"/>
</dbReference>
<organism evidence="9 10">
    <name type="scientific">BD1-7 clade bacterium</name>
    <dbReference type="NCBI Taxonomy" id="2029982"/>
    <lineage>
        <taxon>Bacteria</taxon>
        <taxon>Pseudomonadati</taxon>
        <taxon>Pseudomonadota</taxon>
        <taxon>Gammaproteobacteria</taxon>
        <taxon>Cellvibrionales</taxon>
        <taxon>Spongiibacteraceae</taxon>
        <taxon>BD1-7 clade</taxon>
    </lineage>
</organism>
<dbReference type="GO" id="GO:0106300">
    <property type="term" value="P:protein-DNA covalent cross-linking repair"/>
    <property type="evidence" value="ECO:0007669"/>
    <property type="project" value="InterPro"/>
</dbReference>
<protein>
    <recommendedName>
        <fullName evidence="8">Abasic site processing protein</fullName>
        <ecNumber evidence="8">3.4.-.-</ecNumber>
    </recommendedName>
</protein>
<keyword evidence="5" id="KW-0190">Covalent protein-DNA linkage</keyword>
<comment type="similarity">
    <text evidence="1 8">Belongs to the SOS response-associated peptidase family.</text>
</comment>
<evidence type="ECO:0000256" key="8">
    <source>
        <dbReference type="RuleBase" id="RU364100"/>
    </source>
</evidence>
<evidence type="ECO:0000256" key="5">
    <source>
        <dbReference type="ARBA" id="ARBA00023124"/>
    </source>
</evidence>
<reference evidence="9 10" key="1">
    <citation type="submission" date="2019-11" db="EMBL/GenBank/DDBJ databases">
        <authorList>
            <person name="Holert J."/>
        </authorList>
    </citation>
    <scope>NUCLEOTIDE SEQUENCE [LARGE SCALE GENOMIC DNA]</scope>
    <source>
        <strain evidence="9">SB11_3</strain>
    </source>
</reference>
<dbReference type="AlphaFoldDB" id="A0A5S9PQA4"/>
<keyword evidence="7" id="KW-0456">Lyase</keyword>
<evidence type="ECO:0000256" key="1">
    <source>
        <dbReference type="ARBA" id="ARBA00008136"/>
    </source>
</evidence>
<keyword evidence="4 8" id="KW-0378">Hydrolase</keyword>
<dbReference type="InterPro" id="IPR003738">
    <property type="entry name" value="SRAP"/>
</dbReference>
<accession>A0A5S9PQA4</accession>
<dbReference type="PANTHER" id="PTHR13604:SF0">
    <property type="entry name" value="ABASIC SITE PROCESSING PROTEIN HMCES"/>
    <property type="match status" value="1"/>
</dbReference>
<dbReference type="Pfam" id="PF02586">
    <property type="entry name" value="SRAP"/>
    <property type="match status" value="1"/>
</dbReference>
<dbReference type="GO" id="GO:0016829">
    <property type="term" value="F:lyase activity"/>
    <property type="evidence" value="ECO:0007669"/>
    <property type="project" value="UniProtKB-KW"/>
</dbReference>
<proteinExistence type="inferred from homology"/>
<evidence type="ECO:0000256" key="6">
    <source>
        <dbReference type="ARBA" id="ARBA00023125"/>
    </source>
</evidence>
<dbReference type="GO" id="GO:0008233">
    <property type="term" value="F:peptidase activity"/>
    <property type="evidence" value="ECO:0007669"/>
    <property type="project" value="UniProtKB-KW"/>
</dbReference>
<keyword evidence="6" id="KW-0238">DNA-binding</keyword>
<sequence>MCGRFFVNQHSIRTAALEAFSLTLNKTRNGDIHPGQKVTVITAVTQEGVNSPIQLDTIWGIKPAWAKQTIINAKAETVAEKPTFQLAYQTNRCLIPISGWYEWKPCTDNNRQTIHYALQSRDSKPLWMAGIYYRHAPTPQLVTLTTLPTKQCAHIHERMPLLLEEDQLLKWLSTPSEISRHPASCYRNIDLEIIEIR</sequence>
<keyword evidence="2 8" id="KW-0645">Protease</keyword>
<dbReference type="Proteomes" id="UP000441399">
    <property type="component" value="Unassembled WGS sequence"/>
</dbReference>
<evidence type="ECO:0000256" key="3">
    <source>
        <dbReference type="ARBA" id="ARBA00022763"/>
    </source>
</evidence>
<dbReference type="SUPFAM" id="SSF143081">
    <property type="entry name" value="BB1717-like"/>
    <property type="match status" value="1"/>
</dbReference>
<gene>
    <name evidence="9" type="primary">yedK</name>
    <name evidence="9" type="ORF">OPDIPICF_01031</name>
</gene>
<evidence type="ECO:0000256" key="2">
    <source>
        <dbReference type="ARBA" id="ARBA00022670"/>
    </source>
</evidence>
<dbReference type="EMBL" id="CACSIO010000012">
    <property type="protein sequence ID" value="CAA0106152.1"/>
    <property type="molecule type" value="Genomic_DNA"/>
</dbReference>
<dbReference type="PANTHER" id="PTHR13604">
    <property type="entry name" value="DC12-RELATED"/>
    <property type="match status" value="1"/>
</dbReference>
<keyword evidence="3" id="KW-0227">DNA damage</keyword>
<evidence type="ECO:0000313" key="10">
    <source>
        <dbReference type="Proteomes" id="UP000441399"/>
    </source>
</evidence>
<dbReference type="GO" id="GO:0003697">
    <property type="term" value="F:single-stranded DNA binding"/>
    <property type="evidence" value="ECO:0007669"/>
    <property type="project" value="InterPro"/>
</dbReference>
<evidence type="ECO:0000256" key="4">
    <source>
        <dbReference type="ARBA" id="ARBA00022801"/>
    </source>
</evidence>
<name>A0A5S9PQA4_9GAMM</name>
<evidence type="ECO:0000313" key="9">
    <source>
        <dbReference type="EMBL" id="CAA0106152.1"/>
    </source>
</evidence>
<dbReference type="EC" id="3.4.-.-" evidence="8"/>